<dbReference type="AlphaFoldDB" id="A0A5J4TGT3"/>
<reference evidence="2 3" key="1">
    <citation type="submission" date="2019-03" db="EMBL/GenBank/DDBJ databases">
        <title>Single cell metagenomics reveals metabolic interactions within the superorganism composed of flagellate Streblomastix strix and complex community of Bacteroidetes bacteria on its surface.</title>
        <authorList>
            <person name="Treitli S.C."/>
            <person name="Kolisko M."/>
            <person name="Husnik F."/>
            <person name="Keeling P."/>
            <person name="Hampl V."/>
        </authorList>
    </citation>
    <scope>NUCLEOTIDE SEQUENCE [LARGE SCALE GENOMIC DNA]</scope>
    <source>
        <strain evidence="2">ST1C</strain>
    </source>
</reference>
<gene>
    <name evidence="2" type="ORF">EZS28_047046</name>
</gene>
<accession>A0A5J4TGT3</accession>
<proteinExistence type="predicted"/>
<dbReference type="Proteomes" id="UP000324800">
    <property type="component" value="Unassembled WGS sequence"/>
</dbReference>
<evidence type="ECO:0000313" key="2">
    <source>
        <dbReference type="EMBL" id="KAA6357427.1"/>
    </source>
</evidence>
<name>A0A5J4TGT3_9EUKA</name>
<evidence type="ECO:0000313" key="3">
    <source>
        <dbReference type="Proteomes" id="UP000324800"/>
    </source>
</evidence>
<sequence>MRLERGIIPRYQQFEEMRRKLAEQSSYLKGYSEKGRKLRMESVYQALNVVVDDAEKKSVPIAPQMLPQDHPFLLHIPPYKWYQNKVNKMIYSKSQIADIQATRELKSIFDTPWFEEYTEEIQKKNYRNVAKLQRPQINIYEAQVPDSMFDLPELTKQEKKSTLRFSQVDPDYVVDSEEKDNDEMSEFNIEDEMGSNLYDFQVQRKNQQKIEKENEMEKEINLEIIQQQQQTPPPSSQTPPPSSQTPSDKQNQFELRQQSDSQSSPQLIQSETESLLDQSVQSLSEDTNQHTSQQQLSLADNQSQFPRS</sequence>
<comment type="caution">
    <text evidence="2">The sequence shown here is derived from an EMBL/GenBank/DDBJ whole genome shotgun (WGS) entry which is preliminary data.</text>
</comment>
<feature type="compositionally biased region" description="Pro residues" evidence="1">
    <location>
        <begin position="231"/>
        <end position="243"/>
    </location>
</feature>
<protein>
    <submittedName>
        <fullName evidence="2">Uncharacterized protein</fullName>
    </submittedName>
</protein>
<organism evidence="2 3">
    <name type="scientific">Streblomastix strix</name>
    <dbReference type="NCBI Taxonomy" id="222440"/>
    <lineage>
        <taxon>Eukaryota</taxon>
        <taxon>Metamonada</taxon>
        <taxon>Preaxostyla</taxon>
        <taxon>Oxymonadida</taxon>
        <taxon>Streblomastigidae</taxon>
        <taxon>Streblomastix</taxon>
    </lineage>
</organism>
<feature type="region of interest" description="Disordered" evidence="1">
    <location>
        <begin position="226"/>
        <end position="308"/>
    </location>
</feature>
<feature type="compositionally biased region" description="Polar residues" evidence="1">
    <location>
        <begin position="248"/>
        <end position="308"/>
    </location>
</feature>
<dbReference type="EMBL" id="SNRW01031440">
    <property type="protein sequence ID" value="KAA6357427.1"/>
    <property type="molecule type" value="Genomic_DNA"/>
</dbReference>
<evidence type="ECO:0000256" key="1">
    <source>
        <dbReference type="SAM" id="MobiDB-lite"/>
    </source>
</evidence>